<dbReference type="InterPro" id="IPR050131">
    <property type="entry name" value="Peptidase_S8_subtilisin-like"/>
</dbReference>
<evidence type="ECO:0000256" key="6">
    <source>
        <dbReference type="SAM" id="Phobius"/>
    </source>
</evidence>
<organism evidence="9 10">
    <name type="scientific">Saccharopolyspora hirsuta</name>
    <dbReference type="NCBI Taxonomy" id="1837"/>
    <lineage>
        <taxon>Bacteria</taxon>
        <taxon>Bacillati</taxon>
        <taxon>Actinomycetota</taxon>
        <taxon>Actinomycetes</taxon>
        <taxon>Pseudonocardiales</taxon>
        <taxon>Pseudonocardiaceae</taxon>
        <taxon>Saccharopolyspora</taxon>
    </lineage>
</organism>
<evidence type="ECO:0000256" key="1">
    <source>
        <dbReference type="ARBA" id="ARBA00011073"/>
    </source>
</evidence>
<keyword evidence="6" id="KW-0812">Transmembrane</keyword>
<dbReference type="InterPro" id="IPR015500">
    <property type="entry name" value="Peptidase_S8_subtilisin-rel"/>
</dbReference>
<reference evidence="9 10" key="1">
    <citation type="submission" date="2019-09" db="EMBL/GenBank/DDBJ databases">
        <title>Draft genome sequence of the thermophilic Saccharopolyspora hirsuta VKM Ac-666T.</title>
        <authorList>
            <person name="Lobastova T.G."/>
            <person name="Fokina V."/>
            <person name="Bragin E.Y."/>
            <person name="Shtratnikova V.Y."/>
            <person name="Starodumova I.P."/>
            <person name="Tarlachkov S.V."/>
            <person name="Donova M.V."/>
        </authorList>
    </citation>
    <scope>NUCLEOTIDE SEQUENCE [LARGE SCALE GENOMIC DNA]</scope>
    <source>
        <strain evidence="9 10">VKM Ac-666</strain>
    </source>
</reference>
<evidence type="ECO:0000256" key="5">
    <source>
        <dbReference type="PROSITE-ProRule" id="PRU01240"/>
    </source>
</evidence>
<sequence>MSGRAAVAAVGAVVISGLTAVPAFAQCASPAGVYAESAGWAQRLTDASETWPLSDGTGQLVAVVGTGIDAGNAQFAPGQVVPGSDLGDCDGRGTFAAGIVGAQRVPDTAFAGVAPGARLLGIRYTETTTAGGEPSPDALAGAIERAVDAGATVVLVAVPAASTSPALEAAVRDALSRNAVVVSPAVGDQPEDRSYPTDLPGVLAVGALDESGAAVQGEAGDHLSLAAPGADLVGVSAGARGLGHRWGVDVPAFSAAYVAGAAALVRSYRPELDAEQVADRLARTASRPPNGHDPRLGWGVLNVNSAVTTELVDDPSALELPAPMPDVPTVRPAAGPPPLPDHSPLSGWLALLGIALAGLAVVARATIRLGRARGWRPGSDSWTWNDR</sequence>
<evidence type="ECO:0000256" key="7">
    <source>
        <dbReference type="SAM" id="SignalP"/>
    </source>
</evidence>
<evidence type="ECO:0000256" key="2">
    <source>
        <dbReference type="ARBA" id="ARBA00022670"/>
    </source>
</evidence>
<dbReference type="PANTHER" id="PTHR43806:SF11">
    <property type="entry name" value="CEREVISIN-RELATED"/>
    <property type="match status" value="1"/>
</dbReference>
<accession>A0A5M7BR92</accession>
<dbReference type="PRINTS" id="PR00723">
    <property type="entry name" value="SUBTILISIN"/>
</dbReference>
<dbReference type="GO" id="GO:0004252">
    <property type="term" value="F:serine-type endopeptidase activity"/>
    <property type="evidence" value="ECO:0007669"/>
    <property type="project" value="InterPro"/>
</dbReference>
<keyword evidence="3" id="KW-0378">Hydrolase</keyword>
<feature type="chain" id="PRO_5024313112" evidence="7">
    <location>
        <begin position="26"/>
        <end position="387"/>
    </location>
</feature>
<comment type="caution">
    <text evidence="9">The sequence shown here is derived from an EMBL/GenBank/DDBJ whole genome shotgun (WGS) entry which is preliminary data.</text>
</comment>
<feature type="transmembrane region" description="Helical" evidence="6">
    <location>
        <begin position="345"/>
        <end position="367"/>
    </location>
</feature>
<comment type="similarity">
    <text evidence="1 5">Belongs to the peptidase S8 family.</text>
</comment>
<evidence type="ECO:0000259" key="8">
    <source>
        <dbReference type="Pfam" id="PF00082"/>
    </source>
</evidence>
<keyword evidence="4" id="KW-0720">Serine protease</keyword>
<keyword evidence="10" id="KW-1185">Reference proteome</keyword>
<dbReference type="AlphaFoldDB" id="A0A5M7BR92"/>
<evidence type="ECO:0000256" key="3">
    <source>
        <dbReference type="ARBA" id="ARBA00022801"/>
    </source>
</evidence>
<protein>
    <submittedName>
        <fullName evidence="9">S8 family serine peptidase</fullName>
    </submittedName>
</protein>
<keyword evidence="2" id="KW-0645">Protease</keyword>
<keyword evidence="7" id="KW-0732">Signal</keyword>
<dbReference type="GO" id="GO:0006508">
    <property type="term" value="P:proteolysis"/>
    <property type="evidence" value="ECO:0007669"/>
    <property type="project" value="UniProtKB-KW"/>
</dbReference>
<dbReference type="PANTHER" id="PTHR43806">
    <property type="entry name" value="PEPTIDASE S8"/>
    <property type="match status" value="1"/>
</dbReference>
<dbReference type="InterPro" id="IPR036852">
    <property type="entry name" value="Peptidase_S8/S53_dom_sf"/>
</dbReference>
<comment type="caution">
    <text evidence="5">Lacks conserved residue(s) required for the propagation of feature annotation.</text>
</comment>
<proteinExistence type="inferred from homology"/>
<feature type="domain" description="Peptidase S8/S53" evidence="8">
    <location>
        <begin position="56"/>
        <end position="299"/>
    </location>
</feature>
<dbReference type="EMBL" id="VWPH01000010">
    <property type="protein sequence ID" value="KAA5830717.1"/>
    <property type="molecule type" value="Genomic_DNA"/>
</dbReference>
<dbReference type="Proteomes" id="UP000323946">
    <property type="component" value="Unassembled WGS sequence"/>
</dbReference>
<dbReference type="InterPro" id="IPR000209">
    <property type="entry name" value="Peptidase_S8/S53_dom"/>
</dbReference>
<keyword evidence="6" id="KW-1133">Transmembrane helix</keyword>
<feature type="signal peptide" evidence="7">
    <location>
        <begin position="1"/>
        <end position="25"/>
    </location>
</feature>
<dbReference type="Pfam" id="PF00082">
    <property type="entry name" value="Peptidase_S8"/>
    <property type="match status" value="1"/>
</dbReference>
<dbReference type="PROSITE" id="PS51892">
    <property type="entry name" value="SUBTILASE"/>
    <property type="match status" value="1"/>
</dbReference>
<dbReference type="SUPFAM" id="SSF52743">
    <property type="entry name" value="Subtilisin-like"/>
    <property type="match status" value="1"/>
</dbReference>
<dbReference type="Gene3D" id="3.40.50.200">
    <property type="entry name" value="Peptidase S8/S53 domain"/>
    <property type="match status" value="1"/>
</dbReference>
<name>A0A5M7BR92_SACHI</name>
<evidence type="ECO:0000313" key="10">
    <source>
        <dbReference type="Proteomes" id="UP000323946"/>
    </source>
</evidence>
<evidence type="ECO:0000256" key="4">
    <source>
        <dbReference type="ARBA" id="ARBA00022825"/>
    </source>
</evidence>
<evidence type="ECO:0000313" key="9">
    <source>
        <dbReference type="EMBL" id="KAA5830717.1"/>
    </source>
</evidence>
<dbReference type="OrthoDB" id="9798386at2"/>
<gene>
    <name evidence="9" type="ORF">F1721_22165</name>
</gene>
<keyword evidence="6" id="KW-0472">Membrane</keyword>